<evidence type="ECO:0000256" key="1">
    <source>
        <dbReference type="SAM" id="SignalP"/>
    </source>
</evidence>
<evidence type="ECO:0000313" key="3">
    <source>
        <dbReference type="Proteomes" id="UP000199024"/>
    </source>
</evidence>
<feature type="signal peptide" evidence="1">
    <location>
        <begin position="1"/>
        <end position="19"/>
    </location>
</feature>
<protein>
    <submittedName>
        <fullName evidence="2">Uncharacterized protein</fullName>
    </submittedName>
</protein>
<dbReference type="EMBL" id="FOZL01000002">
    <property type="protein sequence ID" value="SFS20545.1"/>
    <property type="molecule type" value="Genomic_DNA"/>
</dbReference>
<dbReference type="Proteomes" id="UP000199024">
    <property type="component" value="Unassembled WGS sequence"/>
</dbReference>
<sequence length="172" mass="18732">MKRWFRMMLMMVCVAPALAQAPGIVAPAPMPGVLATIEVQRLMPTSVFFEGQTATVQIRNSFGVRFRDHGLLLAGLVDTGGYSSAIRDRYQFYLLADTTFEIGGKRLGPGAYGCGFLSDGLLVMDLGGHDVVKTATTKDAGMARPRPLQITGTADEARLYLGREYVTIRQVK</sequence>
<dbReference type="AlphaFoldDB" id="A0A1I6MXW1"/>
<organism evidence="2 3">
    <name type="scientific">Granulicella pectinivorans</name>
    <dbReference type="NCBI Taxonomy" id="474950"/>
    <lineage>
        <taxon>Bacteria</taxon>
        <taxon>Pseudomonadati</taxon>
        <taxon>Acidobacteriota</taxon>
        <taxon>Terriglobia</taxon>
        <taxon>Terriglobales</taxon>
        <taxon>Acidobacteriaceae</taxon>
        <taxon>Granulicella</taxon>
    </lineage>
</organism>
<keyword evidence="1" id="KW-0732">Signal</keyword>
<keyword evidence="3" id="KW-1185">Reference proteome</keyword>
<proteinExistence type="predicted"/>
<dbReference type="OrthoDB" id="120644at2"/>
<reference evidence="2 3" key="1">
    <citation type="submission" date="2016-10" db="EMBL/GenBank/DDBJ databases">
        <authorList>
            <person name="de Groot N.N."/>
        </authorList>
    </citation>
    <scope>NUCLEOTIDE SEQUENCE [LARGE SCALE GENOMIC DNA]</scope>
    <source>
        <strain evidence="2 3">DSM 21001</strain>
    </source>
</reference>
<dbReference type="RefSeq" id="WP_089842316.1">
    <property type="nucleotide sequence ID" value="NZ_FOZL01000002.1"/>
</dbReference>
<name>A0A1I6MXW1_9BACT</name>
<evidence type="ECO:0000313" key="2">
    <source>
        <dbReference type="EMBL" id="SFS20545.1"/>
    </source>
</evidence>
<dbReference type="STRING" id="474950.SAMN05421771_3686"/>
<feature type="chain" id="PRO_5011722827" evidence="1">
    <location>
        <begin position="20"/>
        <end position="172"/>
    </location>
</feature>
<accession>A0A1I6MXW1</accession>
<gene>
    <name evidence="2" type="ORF">SAMN05421771_3686</name>
</gene>